<dbReference type="EMBL" id="BX571863">
    <property type="protein sequence ID" value="CAE13507.1"/>
    <property type="molecule type" value="Genomic_DNA"/>
</dbReference>
<dbReference type="Pfam" id="PF00550">
    <property type="entry name" value="PP-binding"/>
    <property type="match status" value="1"/>
</dbReference>
<feature type="domain" description="Carrier" evidence="4">
    <location>
        <begin position="745"/>
        <end position="819"/>
    </location>
</feature>
<dbReference type="SUPFAM" id="SSF56801">
    <property type="entry name" value="Acetyl-CoA synthetase-like"/>
    <property type="match status" value="1"/>
</dbReference>
<dbReference type="Gene3D" id="3.40.50.980">
    <property type="match status" value="2"/>
</dbReference>
<evidence type="ECO:0000313" key="5">
    <source>
        <dbReference type="EMBL" id="CAE13507.1"/>
    </source>
</evidence>
<dbReference type="InterPro" id="IPR009081">
    <property type="entry name" value="PP-bd_ACP"/>
</dbReference>
<dbReference type="PROSITE" id="PS00012">
    <property type="entry name" value="PHOSPHOPANTETHEINE"/>
    <property type="match status" value="1"/>
</dbReference>
<dbReference type="Pfam" id="PF13193">
    <property type="entry name" value="AMP-binding_C"/>
    <property type="match status" value="1"/>
</dbReference>
<dbReference type="HOGENOM" id="CLU_241859_0_0_6"/>
<dbReference type="eggNOG" id="COG1020">
    <property type="taxonomic scope" value="Bacteria"/>
</dbReference>
<evidence type="ECO:0000313" key="6">
    <source>
        <dbReference type="Proteomes" id="UP000002514"/>
    </source>
</evidence>
<dbReference type="Gene3D" id="2.30.38.10">
    <property type="entry name" value="Luciferase, Domain 3"/>
    <property type="match status" value="1"/>
</dbReference>
<accession>Q7N7D7</accession>
<comment type="cofactor">
    <cofactor evidence="1">
        <name>pantetheine 4'-phosphate</name>
        <dbReference type="ChEBI" id="CHEBI:47942"/>
    </cofactor>
</comment>
<dbReference type="SUPFAM" id="SSF47336">
    <property type="entry name" value="ACP-like"/>
    <property type="match status" value="1"/>
</dbReference>
<evidence type="ECO:0000256" key="3">
    <source>
        <dbReference type="ARBA" id="ARBA00022553"/>
    </source>
</evidence>
<dbReference type="InterPro" id="IPR010071">
    <property type="entry name" value="AA_adenyl_dom"/>
</dbReference>
<dbReference type="Gene3D" id="3.30.559.30">
    <property type="entry name" value="Nonribosomal peptide synthetase, condensation domain"/>
    <property type="match status" value="3"/>
</dbReference>
<dbReference type="NCBIfam" id="TIGR01733">
    <property type="entry name" value="AA-adenyl-dom"/>
    <property type="match status" value="1"/>
</dbReference>
<dbReference type="InterPro" id="IPR001242">
    <property type="entry name" value="Condensation_dom"/>
</dbReference>
<dbReference type="FunFam" id="1.10.1200.10:FF:000005">
    <property type="entry name" value="Nonribosomal peptide synthetase 1"/>
    <property type="match status" value="1"/>
</dbReference>
<dbReference type="InterPro" id="IPR020845">
    <property type="entry name" value="AMP-binding_CS"/>
</dbReference>
<protein>
    <submittedName>
        <fullName evidence="5">Photorhabdus luminescens subsp. laumondii TTO1 complete genome segment 5/17</fullName>
    </submittedName>
</protein>
<dbReference type="Proteomes" id="UP000002514">
    <property type="component" value="Chromosome"/>
</dbReference>
<dbReference type="KEGG" id="plu:plu1213"/>
<dbReference type="STRING" id="243265.plu1213"/>
<dbReference type="InterPro" id="IPR006162">
    <property type="entry name" value="Ppantetheine_attach_site"/>
</dbReference>
<dbReference type="Pfam" id="PF00668">
    <property type="entry name" value="Condensation"/>
    <property type="match status" value="2"/>
</dbReference>
<keyword evidence="2" id="KW-0596">Phosphopantetheine</keyword>
<dbReference type="Gene3D" id="3.30.300.30">
    <property type="match status" value="1"/>
</dbReference>
<dbReference type="InterPro" id="IPR023213">
    <property type="entry name" value="CAT-like_dom_sf"/>
</dbReference>
<gene>
    <name evidence="5" type="ordered locus">plu1213</name>
</gene>
<organism evidence="5 6">
    <name type="scientific">Photorhabdus laumondii subsp. laumondii (strain DSM 15139 / CIP 105565 / TT01)</name>
    <name type="common">Photorhabdus luminescens subsp. laumondii</name>
    <dbReference type="NCBI Taxonomy" id="243265"/>
    <lineage>
        <taxon>Bacteria</taxon>
        <taxon>Pseudomonadati</taxon>
        <taxon>Pseudomonadota</taxon>
        <taxon>Gammaproteobacteria</taxon>
        <taxon>Enterobacterales</taxon>
        <taxon>Morganellaceae</taxon>
        <taxon>Photorhabdus</taxon>
    </lineage>
</organism>
<dbReference type="Gene3D" id="1.10.1200.10">
    <property type="entry name" value="ACP-like"/>
    <property type="match status" value="1"/>
</dbReference>
<evidence type="ECO:0000259" key="4">
    <source>
        <dbReference type="PROSITE" id="PS50075"/>
    </source>
</evidence>
<evidence type="ECO:0000256" key="1">
    <source>
        <dbReference type="ARBA" id="ARBA00001957"/>
    </source>
</evidence>
<keyword evidence="3" id="KW-0597">Phosphoprotein</keyword>
<dbReference type="PANTHER" id="PTHR45398:SF1">
    <property type="entry name" value="ENZYME, PUTATIVE (JCVI)-RELATED"/>
    <property type="match status" value="1"/>
</dbReference>
<dbReference type="Gene3D" id="3.30.559.10">
    <property type="entry name" value="Chloramphenicol acetyltransferase-like domain"/>
    <property type="match status" value="2"/>
</dbReference>
<name>Q7N7D7_PHOLL</name>
<dbReference type="PROSITE" id="PS50075">
    <property type="entry name" value="CARRIER"/>
    <property type="match status" value="1"/>
</dbReference>
<proteinExistence type="predicted"/>
<dbReference type="SUPFAM" id="SSF52777">
    <property type="entry name" value="CoA-dependent acyltransferases"/>
    <property type="match status" value="5"/>
</dbReference>
<dbReference type="PANTHER" id="PTHR45398">
    <property type="match status" value="1"/>
</dbReference>
<dbReference type="InterPro" id="IPR000873">
    <property type="entry name" value="AMP-dep_synth/lig_dom"/>
</dbReference>
<sequence>MDKKMTTMKLIDREYWLMRVGDLTKAAATTADIFPHHEGSLVSAQCPLFPTVTDRLKQVAGNSELLTWAILAAVTSIVLRRIGGVSSVVLHINTEQGKRLPVLLTVPPAVTFREWLSHVRMAAVEAINHGSIDKALLMPFLEHFMPIVVNCAQTETGIAIELIDGVVSVSGIVAATQTLHHLAAGIATLLNKGLFDLDICLNNMAIVDDAMQTKLLARFNSQPDYSSGKSFYRLVLEQAESNPHAIALRDKTESLTYRELFQLALSVALKLKNAGISADDIVALSAPRSARFIAVATGIFFSGGAYLPIDPTLPKARQQHMLKHAKALIADHVVDMPQIVWFSFSELSFQSPVLVDGDEIKLLNQQVTEPSPSELAYVIFTSGSTGLPKGVGIEHRSFLNLLVFQVQNCELKLGVTLPQTAPISFDISVWQMFTGLTVGATVSIVSDDVVKDPQELIQYIIEQKFEYIELVPSLIAVILDILEQSISLKMRVQRQLRGMISTGEVLSTDLARRWHQCMPMVTLLNAYGPAECTDDVTQGKVEEQSDGLYCPVGTPLPNVTIYVLDKDFQLVPPMVGGEIFVGGPNVGRGYIGSNRFTAAAFLPDPFLPVPGARMYRTGDRGRWREDGILECLGRADNQVKIRGRRVELGEIEAVLANHPDVAMCAVELVDMSGFEQLSAFVTQTSDTVVDARSLSKFLAEQLPDYMVPSKFYFLDALLCNANGKVDRKQLKALAKQQPESASYVAPRSKLEQQLCDLWCKYLKLAKVGITDDFFALGGDSIIGIRLIHEAGSLGINLRPRHVLEHPTIASLAKLASTKGEMAANSTPRIEKAPLTSIQQWFFEQRFSEQHHWNQSHVISTTEPLNAEALSLAIQSLVEHHEQLRVCFPKEKGKHYQALRSPYDNLLWFAESDCSEETIANEAHASLSIEEGPLLRIVMLDDFRVLLTLHHLIVDQVSWQILLEDLETAYQAIIQKEMPRFPRKSTQYLYWSQQQAAISPQILPPIQLTAPIDVVQVNSHVSNLYGKRSVAEVKLSESETQYIQEISALVPNGGIPAVLLTGLANTIAVEQGNGQLLIELEGYGRQEENKSIDVMRTVGWFTTIGPFVLPVNAMVTVVEVATAMVEASPYIKTHLQQTYVMEQNPNIGFNYLGRFNTKQQNDGFFSVEEDIGMRRAATGHRPLEWEINAAIVDGKLIITLEYIPSRHNEAAINVLLAKWKSALTKVRYAPNELSDLAPLTPAQHAFFERDNPNENHCNHGVLFTLSRTLSLETVEQAAAALLARFPILGASFMVTTLGRWQGINPQARIAIEQFELQQIALNSLSQKITELANIGHKSLDLLNGPICRIQLYRTAHNLPDKLLIIVHHLVVDPYSWDLLTEDLAALLGGAEAHELDIPTTSYLAWARRLHRLVQDDPALFGVHYWLSQPYEQAQQLVSTDAIGIEANRVEQTTVFDEVQTQQFLKPSEHSQLPVLARLLTLLARSLESHFLSSANNILVELGGHGREDLFDEVDLGRTIGWFTCGFPFLLPFSMGRSFDEHATDVARLLREVPVRGFGFEALRYLSVNPKITEKLKAIPRPQLRLDFEGELLFLNTPDEEKVNPIFIDITTEGTGYWKPQVTPMDYLLCFNISVNDGQMEIRAQFAGDVMPKEQIKTVLSEFNERITHKN</sequence>
<dbReference type="InterPro" id="IPR025110">
    <property type="entry name" value="AMP-bd_C"/>
</dbReference>
<dbReference type="InterPro" id="IPR045851">
    <property type="entry name" value="AMP-bd_C_sf"/>
</dbReference>
<dbReference type="PROSITE" id="PS00455">
    <property type="entry name" value="AMP_BINDING"/>
    <property type="match status" value="1"/>
</dbReference>
<dbReference type="GO" id="GO:0003824">
    <property type="term" value="F:catalytic activity"/>
    <property type="evidence" value="ECO:0007669"/>
    <property type="project" value="InterPro"/>
</dbReference>
<dbReference type="Pfam" id="PF00501">
    <property type="entry name" value="AMP-binding"/>
    <property type="match status" value="1"/>
</dbReference>
<dbReference type="CDD" id="cd05930">
    <property type="entry name" value="A_NRPS"/>
    <property type="match status" value="1"/>
</dbReference>
<keyword evidence="6" id="KW-1185">Reference proteome</keyword>
<reference evidence="6" key="1">
    <citation type="journal article" date="2003" name="Nat. Biotechnol.">
        <title>The genome sequence of the entomopathogenic bacterium Photorhabdus luminescens.</title>
        <authorList>
            <person name="Duchaud E."/>
            <person name="Rusniok C."/>
            <person name="Frangeul L."/>
            <person name="Buchrieser C."/>
            <person name="Givaudan A."/>
            <person name="Taourit S."/>
            <person name="Bocs S."/>
            <person name="Boursaux-Eude C."/>
            <person name="Chandler M."/>
            <person name="Charles J.-F."/>
            <person name="Dassa E."/>
            <person name="Derose R."/>
            <person name="Derzelle S."/>
            <person name="Freyssinet G."/>
            <person name="Gaudriault S."/>
            <person name="Medigue C."/>
            <person name="Lanois A."/>
            <person name="Powell K."/>
            <person name="Siguier P."/>
            <person name="Vincent R."/>
            <person name="Wingate V."/>
            <person name="Zouine M."/>
            <person name="Glaser P."/>
            <person name="Boemare N."/>
            <person name="Danchin A."/>
            <person name="Kunst F."/>
        </authorList>
    </citation>
    <scope>NUCLEOTIDE SEQUENCE [LARGE SCALE GENOMIC DNA]</scope>
    <source>
        <strain evidence="6">DSM 15139 / CIP 105565 / TT01</strain>
    </source>
</reference>
<evidence type="ECO:0000256" key="2">
    <source>
        <dbReference type="ARBA" id="ARBA00022450"/>
    </source>
</evidence>
<dbReference type="InterPro" id="IPR036736">
    <property type="entry name" value="ACP-like_sf"/>
</dbReference>